<dbReference type="PANTHER" id="PTHR39087">
    <property type="entry name" value="UPF0104 MEMBRANE PROTEIN MJ1595"/>
    <property type="match status" value="1"/>
</dbReference>
<dbReference type="RefSeq" id="WP_190253288.1">
    <property type="nucleotide sequence ID" value="NZ_BMPI01000032.1"/>
</dbReference>
<proteinExistence type="predicted"/>
<evidence type="ECO:0000256" key="7">
    <source>
        <dbReference type="SAM" id="Phobius"/>
    </source>
</evidence>
<keyword evidence="5 7" id="KW-0472">Membrane</keyword>
<evidence type="ECO:0000256" key="6">
    <source>
        <dbReference type="SAM" id="MobiDB-lite"/>
    </source>
</evidence>
<evidence type="ECO:0000313" key="8">
    <source>
        <dbReference type="EMBL" id="GGM50072.1"/>
    </source>
</evidence>
<keyword evidence="4 7" id="KW-1133">Transmembrane helix</keyword>
<feature type="transmembrane region" description="Helical" evidence="7">
    <location>
        <begin position="293"/>
        <end position="315"/>
    </location>
</feature>
<feature type="region of interest" description="Disordered" evidence="6">
    <location>
        <begin position="1"/>
        <end position="20"/>
    </location>
</feature>
<evidence type="ECO:0000256" key="1">
    <source>
        <dbReference type="ARBA" id="ARBA00004651"/>
    </source>
</evidence>
<dbReference type="AlphaFoldDB" id="A0A917U217"/>
<keyword evidence="2" id="KW-1003">Cell membrane</keyword>
<dbReference type="EMBL" id="BMPI01000032">
    <property type="protein sequence ID" value="GGM50072.1"/>
    <property type="molecule type" value="Genomic_DNA"/>
</dbReference>
<comment type="caution">
    <text evidence="8">The sequence shown here is derived from an EMBL/GenBank/DDBJ whole genome shotgun (WGS) entry which is preliminary data.</text>
</comment>
<dbReference type="Proteomes" id="UP000642070">
    <property type="component" value="Unassembled WGS sequence"/>
</dbReference>
<keyword evidence="9" id="KW-1185">Reference proteome</keyword>
<evidence type="ECO:0000313" key="9">
    <source>
        <dbReference type="Proteomes" id="UP000642070"/>
    </source>
</evidence>
<gene>
    <name evidence="8" type="ORF">GCM10007977_059750</name>
</gene>
<dbReference type="GO" id="GO:0005886">
    <property type="term" value="C:plasma membrane"/>
    <property type="evidence" value="ECO:0007669"/>
    <property type="project" value="UniProtKB-SubCell"/>
</dbReference>
<feature type="transmembrane region" description="Helical" evidence="7">
    <location>
        <begin position="151"/>
        <end position="170"/>
    </location>
</feature>
<name>A0A917U217_9ACTN</name>
<feature type="transmembrane region" description="Helical" evidence="7">
    <location>
        <begin position="177"/>
        <end position="197"/>
    </location>
</feature>
<dbReference type="InterPro" id="IPR022791">
    <property type="entry name" value="L-PG_synthase/AglD"/>
</dbReference>
<accession>A0A917U217</accession>
<evidence type="ECO:0000256" key="5">
    <source>
        <dbReference type="ARBA" id="ARBA00023136"/>
    </source>
</evidence>
<keyword evidence="3 7" id="KW-0812">Transmembrane</keyword>
<dbReference type="Pfam" id="PF03706">
    <property type="entry name" value="LPG_synthase_TM"/>
    <property type="match status" value="1"/>
</dbReference>
<sequence>MQRNPMPPTPAADPAARNGGRSWGRSWGRAALFVAALAVVVWAASHASAVGASWSRAGHLIAGLGWGWLLLLGVVWFLGLWVHTVVLTASLPGLTHRRALTLNLSGSAVSNVLPLGGLAGTTLNLGMIRGWGHSNLDFARFVIVSKATDLVAKLTMPLVAVVALLLWGVAPGGHGGWWLAAAAVAAAAGSLVVAALLGRATPLLHLVAAAERVRDRIGRRASAPRTTWTAAVTDLLDGTDRLVRRRWARLSWGMAAYWLLQGALLWYCCIAVGLHLSVPVVFAALVAERALTLLAITPGGAGLVEAGTIGVLIALGVDPTAALAAVLLFRAFVFAAEIPVGGLATGLWLASRRTSRRVA</sequence>
<reference evidence="8" key="1">
    <citation type="journal article" date="2014" name="Int. J. Syst. Evol. Microbiol.">
        <title>Complete genome sequence of Corynebacterium casei LMG S-19264T (=DSM 44701T), isolated from a smear-ripened cheese.</title>
        <authorList>
            <consortium name="US DOE Joint Genome Institute (JGI-PGF)"/>
            <person name="Walter F."/>
            <person name="Albersmeier A."/>
            <person name="Kalinowski J."/>
            <person name="Ruckert C."/>
        </authorList>
    </citation>
    <scope>NUCLEOTIDE SEQUENCE</scope>
    <source>
        <strain evidence="8">JCM 19831</strain>
    </source>
</reference>
<reference evidence="8" key="2">
    <citation type="submission" date="2020-09" db="EMBL/GenBank/DDBJ databases">
        <authorList>
            <person name="Sun Q."/>
            <person name="Ohkuma M."/>
        </authorList>
    </citation>
    <scope>NUCLEOTIDE SEQUENCE</scope>
    <source>
        <strain evidence="8">JCM 19831</strain>
    </source>
</reference>
<feature type="transmembrane region" description="Helical" evidence="7">
    <location>
        <begin position="112"/>
        <end position="131"/>
    </location>
</feature>
<evidence type="ECO:0000256" key="4">
    <source>
        <dbReference type="ARBA" id="ARBA00022989"/>
    </source>
</evidence>
<feature type="compositionally biased region" description="Pro residues" evidence="6">
    <location>
        <begin position="1"/>
        <end position="11"/>
    </location>
</feature>
<feature type="transmembrane region" description="Helical" evidence="7">
    <location>
        <begin position="264"/>
        <end position="286"/>
    </location>
</feature>
<evidence type="ECO:0000256" key="2">
    <source>
        <dbReference type="ARBA" id="ARBA00022475"/>
    </source>
</evidence>
<dbReference type="PANTHER" id="PTHR39087:SF2">
    <property type="entry name" value="UPF0104 MEMBRANE PROTEIN MJ1595"/>
    <property type="match status" value="1"/>
</dbReference>
<evidence type="ECO:0000256" key="3">
    <source>
        <dbReference type="ARBA" id="ARBA00022692"/>
    </source>
</evidence>
<feature type="transmembrane region" description="Helical" evidence="7">
    <location>
        <begin position="321"/>
        <end position="350"/>
    </location>
</feature>
<comment type="subcellular location">
    <subcellularLocation>
        <location evidence="1">Cell membrane</location>
        <topology evidence="1">Multi-pass membrane protein</topology>
    </subcellularLocation>
</comment>
<protein>
    <submittedName>
        <fullName evidence="8">Uncharacterized protein</fullName>
    </submittedName>
</protein>
<feature type="transmembrane region" description="Helical" evidence="7">
    <location>
        <begin position="65"/>
        <end position="91"/>
    </location>
</feature>
<organism evidence="8 9">
    <name type="scientific">Dactylosporangium sucinum</name>
    <dbReference type="NCBI Taxonomy" id="1424081"/>
    <lineage>
        <taxon>Bacteria</taxon>
        <taxon>Bacillati</taxon>
        <taxon>Actinomycetota</taxon>
        <taxon>Actinomycetes</taxon>
        <taxon>Micromonosporales</taxon>
        <taxon>Micromonosporaceae</taxon>
        <taxon>Dactylosporangium</taxon>
    </lineage>
</organism>